<feature type="compositionally biased region" description="Basic and acidic residues" evidence="1">
    <location>
        <begin position="1"/>
        <end position="22"/>
    </location>
</feature>
<accession>A0ABR0LIG2</accession>
<gene>
    <name evidence="2" type="primary">ERO1_3</name>
    <name evidence="2" type="ORF">LTR16_011175</name>
</gene>
<reference evidence="2 3" key="1">
    <citation type="submission" date="2023-08" db="EMBL/GenBank/DDBJ databases">
        <title>Black Yeasts Isolated from many extreme environments.</title>
        <authorList>
            <person name="Coleine C."/>
            <person name="Stajich J.E."/>
            <person name="Selbmann L."/>
        </authorList>
    </citation>
    <scope>NUCLEOTIDE SEQUENCE [LARGE SCALE GENOMIC DNA]</scope>
    <source>
        <strain evidence="2 3">CCFEE 536</strain>
    </source>
</reference>
<keyword evidence="3" id="KW-1185">Reference proteome</keyword>
<feature type="region of interest" description="Disordered" evidence="1">
    <location>
        <begin position="1"/>
        <end position="53"/>
    </location>
</feature>
<protein>
    <submittedName>
        <fullName evidence="2">Endoplasmic oxidoreductin-1</fullName>
    </submittedName>
</protein>
<sequence>MIEARDEGKILVESPEKVRKMSESQMPPADSFDELDDLEVDDDYQDSEQQAPTESIGDVFWDEYSRVWKAWKFVMRSWFSMPGKLSRIFIMELSRLWKYWLGDPVPPRSWEFRYPRHDEI</sequence>
<name>A0ABR0LIG2_9PEZI</name>
<comment type="caution">
    <text evidence="2">The sequence shown here is derived from an EMBL/GenBank/DDBJ whole genome shotgun (WGS) entry which is preliminary data.</text>
</comment>
<dbReference type="EMBL" id="JAVRRA010019803">
    <property type="protein sequence ID" value="KAK5176332.1"/>
    <property type="molecule type" value="Genomic_DNA"/>
</dbReference>
<evidence type="ECO:0000256" key="1">
    <source>
        <dbReference type="SAM" id="MobiDB-lite"/>
    </source>
</evidence>
<evidence type="ECO:0000313" key="3">
    <source>
        <dbReference type="Proteomes" id="UP001357485"/>
    </source>
</evidence>
<evidence type="ECO:0000313" key="2">
    <source>
        <dbReference type="EMBL" id="KAK5176332.1"/>
    </source>
</evidence>
<dbReference type="Proteomes" id="UP001357485">
    <property type="component" value="Unassembled WGS sequence"/>
</dbReference>
<proteinExistence type="predicted"/>
<feature type="compositionally biased region" description="Acidic residues" evidence="1">
    <location>
        <begin position="31"/>
        <end position="46"/>
    </location>
</feature>
<organism evidence="2 3">
    <name type="scientific">Cryomyces antarcticus</name>
    <dbReference type="NCBI Taxonomy" id="329879"/>
    <lineage>
        <taxon>Eukaryota</taxon>
        <taxon>Fungi</taxon>
        <taxon>Dikarya</taxon>
        <taxon>Ascomycota</taxon>
        <taxon>Pezizomycotina</taxon>
        <taxon>Dothideomycetes</taxon>
        <taxon>Dothideomycetes incertae sedis</taxon>
        <taxon>Cryomyces</taxon>
    </lineage>
</organism>